<evidence type="ECO:0000256" key="2">
    <source>
        <dbReference type="SAM" id="MobiDB-lite"/>
    </source>
</evidence>
<comment type="similarity">
    <text evidence="1">Belongs to the BolA/IbaG family.</text>
</comment>
<organism evidence="3 4">
    <name type="scientific">Chloropicon primus</name>
    <dbReference type="NCBI Taxonomy" id="1764295"/>
    <lineage>
        <taxon>Eukaryota</taxon>
        <taxon>Viridiplantae</taxon>
        <taxon>Chlorophyta</taxon>
        <taxon>Chloropicophyceae</taxon>
        <taxon>Chloropicales</taxon>
        <taxon>Chloropicaceae</taxon>
        <taxon>Chloropicon</taxon>
    </lineage>
</organism>
<dbReference type="PANTHER" id="PTHR46230:SF4">
    <property type="entry name" value="PROTEIN BOLA4, CHLOROPLASTIC_MITOCHONDRIAL"/>
    <property type="match status" value="1"/>
</dbReference>
<protein>
    <submittedName>
        <fullName evidence="3">BolA-like protein</fullName>
    </submittedName>
</protein>
<dbReference type="PANTHER" id="PTHR46230">
    <property type="match status" value="1"/>
</dbReference>
<evidence type="ECO:0000256" key="1">
    <source>
        <dbReference type="RuleBase" id="RU003860"/>
    </source>
</evidence>
<dbReference type="Proteomes" id="UP000316726">
    <property type="component" value="Chromosome 12"/>
</dbReference>
<feature type="compositionally biased region" description="Gly residues" evidence="2">
    <location>
        <begin position="26"/>
        <end position="35"/>
    </location>
</feature>
<proteinExistence type="inferred from homology"/>
<dbReference type="STRING" id="1764295.A0A5B8MVH8"/>
<dbReference type="Pfam" id="PF01722">
    <property type="entry name" value="BolA"/>
    <property type="match status" value="1"/>
</dbReference>
<dbReference type="Gene3D" id="3.10.20.90">
    <property type="entry name" value="Phosphatidylinositol 3-kinase Catalytic Subunit, Chain A, domain 1"/>
    <property type="match status" value="1"/>
</dbReference>
<dbReference type="InterPro" id="IPR002634">
    <property type="entry name" value="BolA"/>
</dbReference>
<sequence>MLASFATKRGATGGGPGRIRGEHKGVLGGDLGAGRGSRKRSSPRGRSPTTTTGLRQRGWLATSAGDDRSGQITEDLMNSMTEKISAGLNPGNDEGERVSVTDASGDGSHVYIEVVSRVFEGKTSVQRQRLVYKAIWEELQEAVHAVDGMSCKTPEEV</sequence>
<dbReference type="OrthoDB" id="4983at2759"/>
<dbReference type="GO" id="GO:0016226">
    <property type="term" value="P:iron-sulfur cluster assembly"/>
    <property type="evidence" value="ECO:0007669"/>
    <property type="project" value="TreeGrafter"/>
</dbReference>
<dbReference type="EMBL" id="CP031045">
    <property type="protein sequence ID" value="QDZ24256.1"/>
    <property type="molecule type" value="Genomic_DNA"/>
</dbReference>
<keyword evidence="4" id="KW-1185">Reference proteome</keyword>
<name>A0A5B8MVH8_9CHLO</name>
<dbReference type="SUPFAM" id="SSF82657">
    <property type="entry name" value="BolA-like"/>
    <property type="match status" value="1"/>
</dbReference>
<feature type="compositionally biased region" description="Low complexity" evidence="2">
    <location>
        <begin position="44"/>
        <end position="53"/>
    </location>
</feature>
<dbReference type="AlphaFoldDB" id="A0A5B8MVH8"/>
<evidence type="ECO:0000313" key="4">
    <source>
        <dbReference type="Proteomes" id="UP000316726"/>
    </source>
</evidence>
<accession>A0A5B8MVH8</accession>
<reference evidence="3 4" key="1">
    <citation type="submission" date="2018-07" db="EMBL/GenBank/DDBJ databases">
        <title>The complete nuclear genome of the prasinophyte Chloropicon primus (CCMP1205).</title>
        <authorList>
            <person name="Pombert J.-F."/>
            <person name="Otis C."/>
            <person name="Turmel M."/>
            <person name="Lemieux C."/>
        </authorList>
    </citation>
    <scope>NUCLEOTIDE SEQUENCE [LARGE SCALE GENOMIC DNA]</scope>
    <source>
        <strain evidence="3 4">CCMP1205</strain>
    </source>
</reference>
<evidence type="ECO:0000313" key="3">
    <source>
        <dbReference type="EMBL" id="QDZ24256.1"/>
    </source>
</evidence>
<gene>
    <name evidence="3" type="ORF">A3770_12p67740</name>
</gene>
<dbReference type="InterPro" id="IPR036065">
    <property type="entry name" value="BolA-like_sf"/>
</dbReference>
<feature type="region of interest" description="Disordered" evidence="2">
    <location>
        <begin position="1"/>
        <end position="71"/>
    </location>
</feature>